<name>A0A154PMU2_DUFNO</name>
<feature type="domain" description="Rab-GAP TBC" evidence="5">
    <location>
        <begin position="242"/>
        <end position="470"/>
    </location>
</feature>
<feature type="compositionally biased region" description="Low complexity" evidence="4">
    <location>
        <begin position="41"/>
        <end position="58"/>
    </location>
</feature>
<dbReference type="InterPro" id="IPR000195">
    <property type="entry name" value="Rab-GAP-TBC_dom"/>
</dbReference>
<dbReference type="PROSITE" id="PS50086">
    <property type="entry name" value="TBC_RABGAP"/>
    <property type="match status" value="1"/>
</dbReference>
<organism evidence="6 7">
    <name type="scientific">Dufourea novaeangliae</name>
    <name type="common">Sweat bee</name>
    <dbReference type="NCBI Taxonomy" id="178035"/>
    <lineage>
        <taxon>Eukaryota</taxon>
        <taxon>Metazoa</taxon>
        <taxon>Ecdysozoa</taxon>
        <taxon>Arthropoda</taxon>
        <taxon>Hexapoda</taxon>
        <taxon>Insecta</taxon>
        <taxon>Pterygota</taxon>
        <taxon>Neoptera</taxon>
        <taxon>Endopterygota</taxon>
        <taxon>Hymenoptera</taxon>
        <taxon>Apocrita</taxon>
        <taxon>Aculeata</taxon>
        <taxon>Apoidea</taxon>
        <taxon>Anthophila</taxon>
        <taxon>Halictidae</taxon>
        <taxon>Rophitinae</taxon>
        <taxon>Dufourea</taxon>
    </lineage>
</organism>
<dbReference type="FunFam" id="1.10.472.80:FF:000001">
    <property type="entry name" value="TBC1 domain family member 22B"/>
    <property type="match status" value="1"/>
</dbReference>
<proteinExistence type="predicted"/>
<protein>
    <submittedName>
        <fullName evidence="6">TBC1 domain family member 22B</fullName>
    </submittedName>
</protein>
<dbReference type="OrthoDB" id="26371at2759"/>
<dbReference type="AlphaFoldDB" id="A0A154PMU2"/>
<evidence type="ECO:0000259" key="5">
    <source>
        <dbReference type="PROSITE" id="PS50086"/>
    </source>
</evidence>
<dbReference type="Gene3D" id="1.10.472.80">
    <property type="entry name" value="Ypt/Rab-GAP domain of gyp1p, domain 3"/>
    <property type="match status" value="1"/>
</dbReference>
<dbReference type="Gene3D" id="1.10.8.270">
    <property type="entry name" value="putative rabgap domain of human tbc1 domain family member 14 like domains"/>
    <property type="match status" value="1"/>
</dbReference>
<dbReference type="SUPFAM" id="SSF47923">
    <property type="entry name" value="Ypt/Rab-GAP domain of gyp1p"/>
    <property type="match status" value="2"/>
</dbReference>
<dbReference type="FunFam" id="1.10.10.750:FF:000009">
    <property type="entry name" value="TBC1 domain family member 22A"/>
    <property type="match status" value="1"/>
</dbReference>
<dbReference type="Gene3D" id="1.10.10.750">
    <property type="entry name" value="Ypt/Rab-GAP domain of gyp1p, domain 1"/>
    <property type="match status" value="1"/>
</dbReference>
<dbReference type="SMART" id="SM00164">
    <property type="entry name" value="TBC"/>
    <property type="match status" value="1"/>
</dbReference>
<evidence type="ECO:0000256" key="3">
    <source>
        <dbReference type="ARBA" id="ARBA00043879"/>
    </source>
</evidence>
<dbReference type="OMA" id="CQDSEYE"/>
<evidence type="ECO:0000256" key="1">
    <source>
        <dbReference type="ARBA" id="ARBA00022468"/>
    </source>
</evidence>
<dbReference type="InterPro" id="IPR035969">
    <property type="entry name" value="Rab-GAP_TBC_sf"/>
</dbReference>
<evidence type="ECO:0000313" key="6">
    <source>
        <dbReference type="EMBL" id="KZC12618.1"/>
    </source>
</evidence>
<reference evidence="6 7" key="1">
    <citation type="submission" date="2015-07" db="EMBL/GenBank/DDBJ databases">
        <title>The genome of Dufourea novaeangliae.</title>
        <authorList>
            <person name="Pan H."/>
            <person name="Kapheim K."/>
        </authorList>
    </citation>
    <scope>NUCLEOTIDE SEQUENCE [LARGE SCALE GENOMIC DNA]</scope>
    <source>
        <strain evidence="6">0120121106</strain>
        <tissue evidence="6">Whole body</tissue>
    </source>
</reference>
<evidence type="ECO:0000256" key="2">
    <source>
        <dbReference type="ARBA" id="ARBA00022553"/>
    </source>
</evidence>
<dbReference type="PANTHER" id="PTHR22957:SF26">
    <property type="entry name" value="LD44506P"/>
    <property type="match status" value="1"/>
</dbReference>
<accession>A0A154PMU2</accession>
<dbReference type="Pfam" id="PF00566">
    <property type="entry name" value="RabGAP-TBC"/>
    <property type="match status" value="1"/>
</dbReference>
<dbReference type="Proteomes" id="UP000076502">
    <property type="component" value="Unassembled WGS sequence"/>
</dbReference>
<gene>
    <name evidence="6" type="ORF">WN55_03371</name>
</gene>
<dbReference type="STRING" id="178035.A0A154PMU2"/>
<dbReference type="GO" id="GO:0071889">
    <property type="term" value="F:14-3-3 protein binding"/>
    <property type="evidence" value="ECO:0007669"/>
    <property type="project" value="UniProtKB-ARBA"/>
</dbReference>
<dbReference type="FunFam" id="1.10.8.270:FF:000004">
    <property type="entry name" value="TBC1 domain family, member 22B"/>
    <property type="match status" value="1"/>
</dbReference>
<evidence type="ECO:0000256" key="4">
    <source>
        <dbReference type="SAM" id="MobiDB-lite"/>
    </source>
</evidence>
<keyword evidence="1" id="KW-0343">GTPase activation</keyword>
<comment type="function">
    <text evidence="3">May act as a GTPase-activating protein for Rab family protein(s).</text>
</comment>
<feature type="compositionally biased region" description="Polar residues" evidence="4">
    <location>
        <begin position="1"/>
        <end position="19"/>
    </location>
</feature>
<sequence length="545" mass="62587">MENQSHHGQAYQTYQSFWKKNTHAVPGRPSPKQDGKHSRMGATTLLSGSSTTAVSTSGGISGSSGGSTSFQDFQESIDDAWDSGDDEFCTVSDVKISKRVSHSAALSVINSHRSRKSCLDSGTNSKPSQRVQEIIPEEKKAEALQRLAVQPLHLRNANLSMNTQLNNSQHSMDDTDIKYGASPHHKPTLPGRPQPLRQTNAPTKFFIPSKEQDGESKVDKFQSLLEASVLNLDELRQLSWSGVPARLRSVTWRLLSEYLPANLERRQSVLERKRLDYWNLVKQYYDTERDEGFQDTYRQIHIDIPRMSPLISLFQQTTVQLIFERILYIWAIRHPASGYVQGMNDLVTPFFLVFLQEAVPISAWQDLENYDVASLQQEQRDIIEADSFWCLSKFLDGIQDNYIFAQLGIQHKVNQLKELIQRIDAPLHQHLHKHGVDYLQFSFRWMNNLLTREIPLHCTIRLWDTYLAESDRFASFQLYVCAAFLLRWRRHLLLQPDFQGLMLMLQNLPTQNWTDSEIGVLVAEAYKLKFTFADAPNHLQAHDTR</sequence>
<dbReference type="EMBL" id="KQ434954">
    <property type="protein sequence ID" value="KZC12618.1"/>
    <property type="molecule type" value="Genomic_DNA"/>
</dbReference>
<feature type="region of interest" description="Disordered" evidence="4">
    <location>
        <begin position="1"/>
        <end position="71"/>
    </location>
</feature>
<keyword evidence="2" id="KW-0597">Phosphoprotein</keyword>
<dbReference type="PANTHER" id="PTHR22957">
    <property type="entry name" value="TBC1 DOMAIN FAMILY MEMBER GTPASE-ACTIVATING PROTEIN"/>
    <property type="match status" value="1"/>
</dbReference>
<evidence type="ECO:0000313" key="7">
    <source>
        <dbReference type="Proteomes" id="UP000076502"/>
    </source>
</evidence>
<keyword evidence="7" id="KW-1185">Reference proteome</keyword>
<dbReference type="GO" id="GO:0005096">
    <property type="term" value="F:GTPase activator activity"/>
    <property type="evidence" value="ECO:0007669"/>
    <property type="project" value="UniProtKB-KW"/>
</dbReference>